<dbReference type="Proteomes" id="UP000887575">
    <property type="component" value="Unassembled WGS sequence"/>
</dbReference>
<feature type="domain" description="Calcineurin-like phosphoesterase" evidence="6">
    <location>
        <begin position="50"/>
        <end position="234"/>
    </location>
</feature>
<dbReference type="GO" id="GO:0005783">
    <property type="term" value="C:endoplasmic reticulum"/>
    <property type="evidence" value="ECO:0007669"/>
    <property type="project" value="TreeGrafter"/>
</dbReference>
<evidence type="ECO:0000256" key="4">
    <source>
        <dbReference type="ARBA" id="ARBA00023136"/>
    </source>
</evidence>
<dbReference type="AlphaFoldDB" id="A0AAF3EA47"/>
<keyword evidence="4 5" id="KW-0472">Membrane</keyword>
<keyword evidence="2 5" id="KW-0812">Transmembrane</keyword>
<evidence type="ECO:0000313" key="7">
    <source>
        <dbReference type="Proteomes" id="UP000887575"/>
    </source>
</evidence>
<evidence type="ECO:0000259" key="6">
    <source>
        <dbReference type="Pfam" id="PF00149"/>
    </source>
</evidence>
<dbReference type="PANTHER" id="PTHR13315:SF4">
    <property type="entry name" value="METALLOPHOSPHOESTERASE, ISOFORM E"/>
    <property type="match status" value="1"/>
</dbReference>
<dbReference type="PANTHER" id="PTHR13315">
    <property type="entry name" value="METALLO PHOSPHOESTERASE RELATED"/>
    <property type="match status" value="1"/>
</dbReference>
<organism evidence="7 8">
    <name type="scientific">Mesorhabditis belari</name>
    <dbReference type="NCBI Taxonomy" id="2138241"/>
    <lineage>
        <taxon>Eukaryota</taxon>
        <taxon>Metazoa</taxon>
        <taxon>Ecdysozoa</taxon>
        <taxon>Nematoda</taxon>
        <taxon>Chromadorea</taxon>
        <taxon>Rhabditida</taxon>
        <taxon>Rhabditina</taxon>
        <taxon>Rhabditomorpha</taxon>
        <taxon>Rhabditoidea</taxon>
        <taxon>Rhabditidae</taxon>
        <taxon>Mesorhabditinae</taxon>
        <taxon>Mesorhabditis</taxon>
    </lineage>
</organism>
<evidence type="ECO:0000313" key="8">
    <source>
        <dbReference type="WBParaSite" id="MBELARI_LOCUS10792"/>
    </source>
</evidence>
<protein>
    <submittedName>
        <fullName evidence="8">Calcineurin-like phosphoesterase domain-containing protein</fullName>
    </submittedName>
</protein>
<evidence type="ECO:0000256" key="1">
    <source>
        <dbReference type="ARBA" id="ARBA00004141"/>
    </source>
</evidence>
<proteinExistence type="predicted"/>
<evidence type="ECO:0000256" key="5">
    <source>
        <dbReference type="SAM" id="Phobius"/>
    </source>
</evidence>
<evidence type="ECO:0000256" key="2">
    <source>
        <dbReference type="ARBA" id="ARBA00022692"/>
    </source>
</evidence>
<dbReference type="WBParaSite" id="MBELARI_LOCUS10792">
    <property type="protein sequence ID" value="MBELARI_LOCUS10792"/>
    <property type="gene ID" value="MBELARI_LOCUS10792"/>
</dbReference>
<keyword evidence="7" id="KW-1185">Reference proteome</keyword>
<feature type="transmembrane region" description="Helical" evidence="5">
    <location>
        <begin position="12"/>
        <end position="31"/>
    </location>
</feature>
<comment type="subcellular location">
    <subcellularLocation>
        <location evidence="1">Membrane</location>
        <topology evidence="1">Multi-pass membrane protein</topology>
    </subcellularLocation>
</comment>
<dbReference type="GO" id="GO:0006506">
    <property type="term" value="P:GPI anchor biosynthetic process"/>
    <property type="evidence" value="ECO:0007669"/>
    <property type="project" value="InterPro"/>
</dbReference>
<dbReference type="InterPro" id="IPR029052">
    <property type="entry name" value="Metallo-depent_PP-like"/>
</dbReference>
<dbReference type="SUPFAM" id="SSF56300">
    <property type="entry name" value="Metallo-dependent phosphatases"/>
    <property type="match status" value="1"/>
</dbReference>
<sequence>MRKKFRRIFLSYRFVLTLIVISILWSEWLAVKFQALFWEKINGKSDCSSVLVVADPQLIGYRNEPWWVGPIARWDSDRYLQMGFNRALQHSQPDLIMYLGDLIDEGLTGSLDEFEMSAKRFHQIFKTTGSEQLLFIPGDNDIGGETEYVREDLMQKFKQLFPSYLNLSKINLHATDLHFMNVFNSELLLEYSPKTVLNQRIIVSHAPIMKAWNNVLEMVSNMNSTLILSAHDHTAWMYTKERNGLTWQSTAIRWDHVWSGFIGVDHPLIEIQIPTCSYRMGVANMAYGHLVLCPVDGRTMQASFTLLPLPRRYSQIMIYIVLLTWV</sequence>
<dbReference type="GO" id="GO:0016020">
    <property type="term" value="C:membrane"/>
    <property type="evidence" value="ECO:0007669"/>
    <property type="project" value="UniProtKB-SubCell"/>
</dbReference>
<reference evidence="8" key="1">
    <citation type="submission" date="2024-02" db="UniProtKB">
        <authorList>
            <consortium name="WormBaseParasite"/>
        </authorList>
    </citation>
    <scope>IDENTIFICATION</scope>
</reference>
<name>A0AAF3EA47_9BILA</name>
<dbReference type="InterPro" id="IPR004843">
    <property type="entry name" value="Calcineurin-like_PHP"/>
</dbReference>
<keyword evidence="3 5" id="KW-1133">Transmembrane helix</keyword>
<dbReference type="InterPro" id="IPR033308">
    <property type="entry name" value="PGAP5/Cdc1/Ted1"/>
</dbReference>
<dbReference type="Gene3D" id="3.60.21.10">
    <property type="match status" value="1"/>
</dbReference>
<dbReference type="GO" id="GO:0016787">
    <property type="term" value="F:hydrolase activity"/>
    <property type="evidence" value="ECO:0007669"/>
    <property type="project" value="InterPro"/>
</dbReference>
<evidence type="ECO:0000256" key="3">
    <source>
        <dbReference type="ARBA" id="ARBA00022989"/>
    </source>
</evidence>
<dbReference type="Pfam" id="PF00149">
    <property type="entry name" value="Metallophos"/>
    <property type="match status" value="1"/>
</dbReference>
<accession>A0AAF3EA47</accession>